<protein>
    <recommendedName>
        <fullName evidence="3">Disease resistance R13L4/SHOC-2-like LRR domain-containing protein</fullName>
    </recommendedName>
</protein>
<proteinExistence type="predicted"/>
<evidence type="ECO:0000256" key="1">
    <source>
        <dbReference type="ARBA" id="ARBA00022614"/>
    </source>
</evidence>
<dbReference type="GO" id="GO:0005737">
    <property type="term" value="C:cytoplasm"/>
    <property type="evidence" value="ECO:0007669"/>
    <property type="project" value="TreeGrafter"/>
</dbReference>
<evidence type="ECO:0000259" key="3">
    <source>
        <dbReference type="Pfam" id="PF23598"/>
    </source>
</evidence>
<evidence type="ECO:0000256" key="2">
    <source>
        <dbReference type="ARBA" id="ARBA00022737"/>
    </source>
</evidence>
<dbReference type="Pfam" id="PF23598">
    <property type="entry name" value="LRR_14"/>
    <property type="match status" value="1"/>
</dbReference>
<dbReference type="SMART" id="SM00369">
    <property type="entry name" value="LRR_TYP"/>
    <property type="match status" value="3"/>
</dbReference>
<reference evidence="4 5" key="1">
    <citation type="submission" date="2024-04" db="EMBL/GenBank/DDBJ databases">
        <authorList>
            <consortium name="Genoscope - CEA"/>
            <person name="William W."/>
        </authorList>
    </citation>
    <scope>NUCLEOTIDE SEQUENCE [LARGE SCALE GENOMIC DNA]</scope>
</reference>
<dbReference type="AlphaFoldDB" id="A0AAV2ICG0"/>
<dbReference type="PANTHER" id="PTHR48051:SF1">
    <property type="entry name" value="RAS SUPPRESSOR PROTEIN 1"/>
    <property type="match status" value="1"/>
</dbReference>
<sequence length="179" mass="20392">MAGRDVARVVNRCNQAKDDKRLDLSRCDLTRIPDAIFLLLRNIELKYCSLSQNLIKRIPSKFGTKFPTLTELILSSNHISSLPDELRLMEGLTTLDISHNDFAALPQVVYKLDNLKIIKAEKNKIKELDVQQLKRLSSISEVNMQDNPLTPDMYTQLTLLSDDITMLLTPQDSEFDSVD</sequence>
<gene>
    <name evidence="4" type="ORF">GSLYS_00016714001</name>
</gene>
<organism evidence="4 5">
    <name type="scientific">Lymnaea stagnalis</name>
    <name type="common">Great pond snail</name>
    <name type="synonym">Helix stagnalis</name>
    <dbReference type="NCBI Taxonomy" id="6523"/>
    <lineage>
        <taxon>Eukaryota</taxon>
        <taxon>Metazoa</taxon>
        <taxon>Spiralia</taxon>
        <taxon>Lophotrochozoa</taxon>
        <taxon>Mollusca</taxon>
        <taxon>Gastropoda</taxon>
        <taxon>Heterobranchia</taxon>
        <taxon>Euthyneura</taxon>
        <taxon>Panpulmonata</taxon>
        <taxon>Hygrophila</taxon>
        <taxon>Lymnaeoidea</taxon>
        <taxon>Lymnaeidae</taxon>
        <taxon>Lymnaea</taxon>
    </lineage>
</organism>
<dbReference type="SUPFAM" id="SSF52075">
    <property type="entry name" value="Outer arm dynein light chain 1"/>
    <property type="match status" value="1"/>
</dbReference>
<dbReference type="Proteomes" id="UP001497497">
    <property type="component" value="Unassembled WGS sequence"/>
</dbReference>
<dbReference type="InterPro" id="IPR050216">
    <property type="entry name" value="LRR_domain-containing"/>
</dbReference>
<dbReference type="InterPro" id="IPR032675">
    <property type="entry name" value="LRR_dom_sf"/>
</dbReference>
<accession>A0AAV2ICG0</accession>
<dbReference type="EMBL" id="CAXITT010000530">
    <property type="protein sequence ID" value="CAL1543180.1"/>
    <property type="molecule type" value="Genomic_DNA"/>
</dbReference>
<dbReference type="InterPro" id="IPR001611">
    <property type="entry name" value="Leu-rich_rpt"/>
</dbReference>
<keyword evidence="2" id="KW-0677">Repeat</keyword>
<keyword evidence="1" id="KW-0433">Leucine-rich repeat</keyword>
<dbReference type="Gene3D" id="3.80.10.10">
    <property type="entry name" value="Ribonuclease Inhibitor"/>
    <property type="match status" value="1"/>
</dbReference>
<feature type="domain" description="Disease resistance R13L4/SHOC-2-like LRR" evidence="3">
    <location>
        <begin position="36"/>
        <end position="160"/>
    </location>
</feature>
<name>A0AAV2ICG0_LYMST</name>
<dbReference type="PANTHER" id="PTHR48051">
    <property type="match status" value="1"/>
</dbReference>
<dbReference type="PROSITE" id="PS51450">
    <property type="entry name" value="LRR"/>
    <property type="match status" value="1"/>
</dbReference>
<dbReference type="InterPro" id="IPR003591">
    <property type="entry name" value="Leu-rich_rpt_typical-subtyp"/>
</dbReference>
<keyword evidence="5" id="KW-1185">Reference proteome</keyword>
<evidence type="ECO:0000313" key="5">
    <source>
        <dbReference type="Proteomes" id="UP001497497"/>
    </source>
</evidence>
<dbReference type="InterPro" id="IPR055414">
    <property type="entry name" value="LRR_R13L4/SHOC2-like"/>
</dbReference>
<comment type="caution">
    <text evidence="4">The sequence shown here is derived from an EMBL/GenBank/DDBJ whole genome shotgun (WGS) entry which is preliminary data.</text>
</comment>
<evidence type="ECO:0000313" key="4">
    <source>
        <dbReference type="EMBL" id="CAL1543180.1"/>
    </source>
</evidence>